<accession>A0A7H8QJW7</accession>
<keyword evidence="3" id="KW-0464">Manganese</keyword>
<evidence type="ECO:0000313" key="5">
    <source>
        <dbReference type="EMBL" id="QKX53952.1"/>
    </source>
</evidence>
<dbReference type="PANTHER" id="PTHR43782">
    <property type="entry name" value="ARGINASE"/>
    <property type="match status" value="1"/>
</dbReference>
<sequence>MPANGITVIFSPYHVGIRDHRVGNGPNRIRSLGIVRSLENLGVNVNFELLRRLSKAVTNAVADNTFPLVLFGNCMASVGIACGLQTRDLNFIYFDAHDDLDSPDVNENGYFDAMGLPMLRGESCKTLTKTILGYEPFTYDGNFLYCGLRDQSDVQRQRVIDAGMASIWGGVDQKVDFAAELKRHLDEKSFGPSLVHLDLDVLDESYGKVNDYPSPGGMFETELITCMGIVPKKSNPKSLTVCSFDPNAGDGDKIGQIAIRAITRFVESLLETAALSKA</sequence>
<dbReference type="GO" id="GO:0005634">
    <property type="term" value="C:nucleus"/>
    <property type="evidence" value="ECO:0007669"/>
    <property type="project" value="TreeGrafter"/>
</dbReference>
<dbReference type="EMBL" id="CP055898">
    <property type="protein sequence ID" value="QKX53952.1"/>
    <property type="molecule type" value="Genomic_DNA"/>
</dbReference>
<dbReference type="SUPFAM" id="SSF52768">
    <property type="entry name" value="Arginase/deacetylase"/>
    <property type="match status" value="1"/>
</dbReference>
<dbReference type="KEGG" id="trg:TRUGW13939_01032"/>
<reference evidence="6" key="1">
    <citation type="submission" date="2020-06" db="EMBL/GenBank/DDBJ databases">
        <title>A chromosome-scale genome assembly of Talaromyces rugulosus W13939.</title>
        <authorList>
            <person name="Wang B."/>
            <person name="Guo L."/>
            <person name="Ye K."/>
            <person name="Wang L."/>
        </authorList>
    </citation>
    <scope>NUCLEOTIDE SEQUENCE [LARGE SCALE GENOMIC DNA]</scope>
    <source>
        <strain evidence="6">W13939</strain>
    </source>
</reference>
<dbReference type="RefSeq" id="XP_035340131.1">
    <property type="nucleotide sequence ID" value="XM_035484238.1"/>
</dbReference>
<evidence type="ECO:0000256" key="4">
    <source>
        <dbReference type="PROSITE-ProRule" id="PRU00742"/>
    </source>
</evidence>
<dbReference type="CDD" id="cd09999">
    <property type="entry name" value="Arginase-like_1"/>
    <property type="match status" value="1"/>
</dbReference>
<dbReference type="PANTHER" id="PTHR43782:SF3">
    <property type="entry name" value="ARGINASE"/>
    <property type="match status" value="1"/>
</dbReference>
<dbReference type="InterPro" id="IPR006035">
    <property type="entry name" value="Ureohydrolase"/>
</dbReference>
<evidence type="ECO:0008006" key="7">
    <source>
        <dbReference type="Google" id="ProtNLM"/>
    </source>
</evidence>
<organism evidence="5 6">
    <name type="scientific">Talaromyces rugulosus</name>
    <name type="common">Penicillium rugulosum</name>
    <dbReference type="NCBI Taxonomy" id="121627"/>
    <lineage>
        <taxon>Eukaryota</taxon>
        <taxon>Fungi</taxon>
        <taxon>Dikarya</taxon>
        <taxon>Ascomycota</taxon>
        <taxon>Pezizomycotina</taxon>
        <taxon>Eurotiomycetes</taxon>
        <taxon>Eurotiomycetidae</taxon>
        <taxon>Eurotiales</taxon>
        <taxon>Trichocomaceae</taxon>
        <taxon>Talaromyces</taxon>
        <taxon>Talaromyces sect. Islandici</taxon>
    </lineage>
</organism>
<dbReference type="GO" id="GO:0004053">
    <property type="term" value="F:arginase activity"/>
    <property type="evidence" value="ECO:0007669"/>
    <property type="project" value="TreeGrafter"/>
</dbReference>
<keyword evidence="1" id="KW-0479">Metal-binding</keyword>
<gene>
    <name evidence="5" type="ORF">TRUGW13939_01032</name>
</gene>
<dbReference type="GO" id="GO:0005829">
    <property type="term" value="C:cytosol"/>
    <property type="evidence" value="ECO:0007669"/>
    <property type="project" value="TreeGrafter"/>
</dbReference>
<protein>
    <recommendedName>
        <fullName evidence="7">Arginase</fullName>
    </recommendedName>
</protein>
<dbReference type="OrthoDB" id="9992747at2759"/>
<evidence type="ECO:0000256" key="1">
    <source>
        <dbReference type="ARBA" id="ARBA00022723"/>
    </source>
</evidence>
<keyword evidence="2" id="KW-0378">Hydrolase</keyword>
<proteinExistence type="inferred from homology"/>
<keyword evidence="6" id="KW-1185">Reference proteome</keyword>
<dbReference type="Pfam" id="PF00491">
    <property type="entry name" value="Arginase"/>
    <property type="match status" value="1"/>
</dbReference>
<dbReference type="GO" id="GO:0030145">
    <property type="term" value="F:manganese ion binding"/>
    <property type="evidence" value="ECO:0007669"/>
    <property type="project" value="TreeGrafter"/>
</dbReference>
<name>A0A7H8QJW7_TALRU</name>
<dbReference type="Proteomes" id="UP000509510">
    <property type="component" value="Chromosome I"/>
</dbReference>
<evidence type="ECO:0000256" key="3">
    <source>
        <dbReference type="ARBA" id="ARBA00023211"/>
    </source>
</evidence>
<dbReference type="AlphaFoldDB" id="A0A7H8QJW7"/>
<dbReference type="PROSITE" id="PS51409">
    <property type="entry name" value="ARGINASE_2"/>
    <property type="match status" value="1"/>
</dbReference>
<dbReference type="GeneID" id="55988545"/>
<evidence type="ECO:0000256" key="2">
    <source>
        <dbReference type="ARBA" id="ARBA00022801"/>
    </source>
</evidence>
<dbReference type="InterPro" id="IPR023696">
    <property type="entry name" value="Ureohydrolase_dom_sf"/>
</dbReference>
<dbReference type="Gene3D" id="3.40.800.10">
    <property type="entry name" value="Ureohydrolase domain"/>
    <property type="match status" value="1"/>
</dbReference>
<evidence type="ECO:0000313" key="6">
    <source>
        <dbReference type="Proteomes" id="UP000509510"/>
    </source>
</evidence>
<comment type="similarity">
    <text evidence="4">Belongs to the arginase family.</text>
</comment>